<keyword evidence="1" id="KW-1133">Transmembrane helix</keyword>
<dbReference type="Proteomes" id="UP000522262">
    <property type="component" value="Unassembled WGS sequence"/>
</dbReference>
<evidence type="ECO:0000313" key="3">
    <source>
        <dbReference type="Proteomes" id="UP000522262"/>
    </source>
</evidence>
<sequence>MEALKKVAKVVIKRRVLGILEGGYLEGPQRRDETDPRLTMRPLKTLPKLRLSGSWSWVMGMMEVREVCAGAIVEVAAESGSGFEAELGVVAAFVAAFFAAVAAGLAAGLVAVPVVKSDA</sequence>
<comment type="caution">
    <text evidence="2">The sequence shown here is derived from an EMBL/GenBank/DDBJ whole genome shotgun (WGS) entry which is preliminary data.</text>
</comment>
<protein>
    <submittedName>
        <fullName evidence="2">Uncharacterized protein</fullName>
    </submittedName>
</protein>
<proteinExistence type="predicted"/>
<dbReference type="AlphaFoldDB" id="A0A8H5I8R9"/>
<accession>A0A8H5I8R9</accession>
<evidence type="ECO:0000313" key="2">
    <source>
        <dbReference type="EMBL" id="KAF5531573.1"/>
    </source>
</evidence>
<reference evidence="2 3" key="1">
    <citation type="submission" date="2020-05" db="EMBL/GenBank/DDBJ databases">
        <title>Identification and distribution of gene clusters putatively required for synthesis of sphingolipid metabolism inhibitors in phylogenetically diverse species of the filamentous fungus Fusarium.</title>
        <authorList>
            <person name="Kim H.-S."/>
            <person name="Busman M."/>
            <person name="Brown D.W."/>
            <person name="Divon H."/>
            <person name="Uhlig S."/>
            <person name="Proctor R.H."/>
        </authorList>
    </citation>
    <scope>NUCLEOTIDE SEQUENCE [LARGE SCALE GENOMIC DNA]</scope>
    <source>
        <strain evidence="2 3">NRRL 53147</strain>
    </source>
</reference>
<keyword evidence="3" id="KW-1185">Reference proteome</keyword>
<gene>
    <name evidence="2" type="ORF">FMEXI_12904</name>
</gene>
<organism evidence="2 3">
    <name type="scientific">Fusarium mexicanum</name>
    <dbReference type="NCBI Taxonomy" id="751941"/>
    <lineage>
        <taxon>Eukaryota</taxon>
        <taxon>Fungi</taxon>
        <taxon>Dikarya</taxon>
        <taxon>Ascomycota</taxon>
        <taxon>Pezizomycotina</taxon>
        <taxon>Sordariomycetes</taxon>
        <taxon>Hypocreomycetidae</taxon>
        <taxon>Hypocreales</taxon>
        <taxon>Nectriaceae</taxon>
        <taxon>Fusarium</taxon>
        <taxon>Fusarium fujikuroi species complex</taxon>
    </lineage>
</organism>
<evidence type="ECO:0000256" key="1">
    <source>
        <dbReference type="SAM" id="Phobius"/>
    </source>
</evidence>
<keyword evidence="1" id="KW-0472">Membrane</keyword>
<feature type="transmembrane region" description="Helical" evidence="1">
    <location>
        <begin position="89"/>
        <end position="115"/>
    </location>
</feature>
<dbReference type="EMBL" id="JAAOAM010000402">
    <property type="protein sequence ID" value="KAF5531573.1"/>
    <property type="molecule type" value="Genomic_DNA"/>
</dbReference>
<name>A0A8H5I8R9_9HYPO</name>
<keyword evidence="1" id="KW-0812">Transmembrane</keyword>